<evidence type="ECO:0000313" key="7">
    <source>
        <dbReference type="Proteomes" id="UP001595579"/>
    </source>
</evidence>
<reference evidence="7" key="1">
    <citation type="journal article" date="2019" name="Int. J. Syst. Evol. Microbiol.">
        <title>The Global Catalogue of Microorganisms (GCM) 10K type strain sequencing project: providing services to taxonomists for standard genome sequencing and annotation.</title>
        <authorList>
            <consortium name="The Broad Institute Genomics Platform"/>
            <consortium name="The Broad Institute Genome Sequencing Center for Infectious Disease"/>
            <person name="Wu L."/>
            <person name="Ma J."/>
        </authorList>
    </citation>
    <scope>NUCLEOTIDE SEQUENCE [LARGE SCALE GENOMIC DNA]</scope>
    <source>
        <strain evidence="7">CECT 7698</strain>
    </source>
</reference>
<evidence type="ECO:0000256" key="2">
    <source>
        <dbReference type="ARBA" id="ARBA00023015"/>
    </source>
</evidence>
<keyword evidence="2" id="KW-0805">Transcription regulation</keyword>
<accession>A0ABV7LU00</accession>
<dbReference type="CDD" id="cd08421">
    <property type="entry name" value="PBP2_LTTR_like_1"/>
    <property type="match status" value="1"/>
</dbReference>
<gene>
    <name evidence="6" type="ORF">ACFOEV_20280</name>
</gene>
<dbReference type="PANTHER" id="PTHR30419">
    <property type="entry name" value="HTH-TYPE TRANSCRIPTIONAL REGULATOR YBHD"/>
    <property type="match status" value="1"/>
</dbReference>
<evidence type="ECO:0000259" key="5">
    <source>
        <dbReference type="PROSITE" id="PS50931"/>
    </source>
</evidence>
<dbReference type="InterPro" id="IPR050950">
    <property type="entry name" value="HTH-type_LysR_regulators"/>
</dbReference>
<dbReference type="PROSITE" id="PS50931">
    <property type="entry name" value="HTH_LYSR"/>
    <property type="match status" value="1"/>
</dbReference>
<dbReference type="PANTHER" id="PTHR30419:SF2">
    <property type="entry name" value="LYSR FAMILY TRANSCRIPTIONAL REGULATOR"/>
    <property type="match status" value="1"/>
</dbReference>
<dbReference type="InterPro" id="IPR036388">
    <property type="entry name" value="WH-like_DNA-bd_sf"/>
</dbReference>
<evidence type="ECO:0000313" key="6">
    <source>
        <dbReference type="EMBL" id="MFC3285943.1"/>
    </source>
</evidence>
<protein>
    <submittedName>
        <fullName evidence="6">LysR family transcriptional regulator</fullName>
    </submittedName>
</protein>
<proteinExistence type="inferred from homology"/>
<evidence type="ECO:0000256" key="3">
    <source>
        <dbReference type="ARBA" id="ARBA00023125"/>
    </source>
</evidence>
<keyword evidence="3" id="KW-0238">DNA-binding</keyword>
<dbReference type="Pfam" id="PF03466">
    <property type="entry name" value="LysR_substrate"/>
    <property type="match status" value="1"/>
</dbReference>
<feature type="domain" description="HTH lysR-type" evidence="5">
    <location>
        <begin position="9"/>
        <end position="61"/>
    </location>
</feature>
<dbReference type="Proteomes" id="UP001595579">
    <property type="component" value="Unassembled WGS sequence"/>
</dbReference>
<organism evidence="6 7">
    <name type="scientific">Litchfieldella rifensis</name>
    <dbReference type="NCBI Taxonomy" id="762643"/>
    <lineage>
        <taxon>Bacteria</taxon>
        <taxon>Pseudomonadati</taxon>
        <taxon>Pseudomonadota</taxon>
        <taxon>Gammaproteobacteria</taxon>
        <taxon>Oceanospirillales</taxon>
        <taxon>Halomonadaceae</taxon>
        <taxon>Litchfieldella</taxon>
    </lineage>
</organism>
<evidence type="ECO:0000256" key="4">
    <source>
        <dbReference type="ARBA" id="ARBA00023163"/>
    </source>
</evidence>
<comment type="caution">
    <text evidence="6">The sequence shown here is derived from an EMBL/GenBank/DDBJ whole genome shotgun (WGS) entry which is preliminary data.</text>
</comment>
<name>A0ABV7LU00_9GAMM</name>
<dbReference type="Gene3D" id="1.10.10.10">
    <property type="entry name" value="Winged helix-like DNA-binding domain superfamily/Winged helix DNA-binding domain"/>
    <property type="match status" value="1"/>
</dbReference>
<keyword evidence="7" id="KW-1185">Reference proteome</keyword>
<dbReference type="InterPro" id="IPR036390">
    <property type="entry name" value="WH_DNA-bd_sf"/>
</dbReference>
<dbReference type="Pfam" id="PF00126">
    <property type="entry name" value="HTH_1"/>
    <property type="match status" value="1"/>
</dbReference>
<keyword evidence="4" id="KW-0804">Transcription</keyword>
<sequence length="298" mass="33163">MMRFDFVTLRLFIAIADERSLTAAANRENMALAAVSKRISDLESQVGSPLLYRRPRGVELTPAGHALLHHARNVFDQLRHLSADLSEYSEGVRGHVRLHANTSAIIQFLPEDLSRFSTEHPGVKIDLEEKLSTEVIAALKEDLTDIGIFAGHMPSGDLHTFPYRTDQLVLVIPKGHPLAGRDTILLSEASEYDFIGLEQGSSLHQLVTKNARQLGKNLHMRIQVRSFEGILQMIDKGMGVGVLPEKSVHSHLPSLDIDTIALRDAWARRELVIGVKNPDDLSTISKQMLSHLTEKPEL</sequence>
<dbReference type="RefSeq" id="WP_386776711.1">
    <property type="nucleotide sequence ID" value="NZ_JBHRUG010000048.1"/>
</dbReference>
<dbReference type="InterPro" id="IPR000847">
    <property type="entry name" value="LysR_HTH_N"/>
</dbReference>
<evidence type="ECO:0000256" key="1">
    <source>
        <dbReference type="ARBA" id="ARBA00009437"/>
    </source>
</evidence>
<dbReference type="Gene3D" id="3.40.190.290">
    <property type="match status" value="1"/>
</dbReference>
<dbReference type="InterPro" id="IPR005119">
    <property type="entry name" value="LysR_subst-bd"/>
</dbReference>
<comment type="similarity">
    <text evidence="1">Belongs to the LysR transcriptional regulatory family.</text>
</comment>
<dbReference type="SUPFAM" id="SSF46785">
    <property type="entry name" value="Winged helix' DNA-binding domain"/>
    <property type="match status" value="1"/>
</dbReference>
<dbReference type="SUPFAM" id="SSF53850">
    <property type="entry name" value="Periplasmic binding protein-like II"/>
    <property type="match status" value="1"/>
</dbReference>
<dbReference type="EMBL" id="JBHRUG010000048">
    <property type="protein sequence ID" value="MFC3285943.1"/>
    <property type="molecule type" value="Genomic_DNA"/>
</dbReference>